<evidence type="ECO:0000313" key="2">
    <source>
        <dbReference type="EMBL" id="KAJ3577620.1"/>
    </source>
</evidence>
<feature type="domain" description="Heterokaryon incompatibility" evidence="1">
    <location>
        <begin position="2"/>
        <end position="108"/>
    </location>
</feature>
<comment type="caution">
    <text evidence="2">The sequence shown here is derived from an EMBL/GenBank/DDBJ whole genome shotgun (WGS) entry which is preliminary data.</text>
</comment>
<name>A0A9W8NIQ7_9PEZI</name>
<dbReference type="PANTHER" id="PTHR24148">
    <property type="entry name" value="ANKYRIN REPEAT DOMAIN-CONTAINING PROTEIN 39 HOMOLOG-RELATED"/>
    <property type="match status" value="1"/>
</dbReference>
<dbReference type="InterPro" id="IPR010730">
    <property type="entry name" value="HET"/>
</dbReference>
<dbReference type="Pfam" id="PF06985">
    <property type="entry name" value="HET"/>
    <property type="match status" value="1"/>
</dbReference>
<reference evidence="2" key="1">
    <citation type="submission" date="2022-07" db="EMBL/GenBank/DDBJ databases">
        <title>Genome Sequence of Xylaria arbuscula.</title>
        <authorList>
            <person name="Buettner E."/>
        </authorList>
    </citation>
    <scope>NUCLEOTIDE SEQUENCE</scope>
    <source>
        <strain evidence="2">VT107</strain>
    </source>
</reference>
<evidence type="ECO:0000313" key="3">
    <source>
        <dbReference type="Proteomes" id="UP001148614"/>
    </source>
</evidence>
<dbReference type="InterPro" id="IPR052895">
    <property type="entry name" value="HetReg/Transcr_Mod"/>
</dbReference>
<dbReference type="EMBL" id="JANPWZ010000336">
    <property type="protein sequence ID" value="KAJ3577620.1"/>
    <property type="molecule type" value="Genomic_DNA"/>
</dbReference>
<keyword evidence="3" id="KW-1185">Reference proteome</keyword>
<sequence length="529" mass="60110">MEKSLQVRMMKHVYSAAYQTFAWLGEPRADGAAAAIASMRSASHELPQQTDGINTMPQECVCAASASSDETHNQDILPCHICQTKSTFQNIENLFNQGYWQRRWIVQEIAASARVRFGCGKEIIDLQKLQETVVQHEKSSYWKPANDTACRHFRKIASLRHRQYVAGTLTLCHALVKTQEFMSKDARDRLYAVVGIGYDGPDLIPNIDYRQSDNEIARDFTRSLIRRNGCFDIITADRSRDFRSDGLPSWSPNWLSGNLPSDEHFQECTRPRSSFDGLPTGSPNWLLGNSPRDEHFDEYLRPDEPTRTRPLLLSHEFRQRCLDGHPNTLVTEGLLIGTIDRMTSAINEGSNLENIGSGFGRSQTGSGVKSMEYYGGSKKLLTGLLRCLLIRKEDWWQVKSCEYGDSLVCKHSGKLVLCDTGMLAMSSQYSEIGDHICLLAGCATPVVVRRKPGGSPWVDPQRRVYEVVGSALVSLSERDREPLLAFIGDRERLRPFYYQFYEAENGLSWYEREISKLRKHDDWQEFVLV</sequence>
<dbReference type="VEuPathDB" id="FungiDB:F4678DRAFT_49883"/>
<dbReference type="AlphaFoldDB" id="A0A9W8NIQ7"/>
<evidence type="ECO:0000259" key="1">
    <source>
        <dbReference type="Pfam" id="PF06985"/>
    </source>
</evidence>
<gene>
    <name evidence="2" type="ORF">NPX13_g2947</name>
</gene>
<accession>A0A9W8NIQ7</accession>
<dbReference type="Proteomes" id="UP001148614">
    <property type="component" value="Unassembled WGS sequence"/>
</dbReference>
<proteinExistence type="predicted"/>
<organism evidence="2 3">
    <name type="scientific">Xylaria arbuscula</name>
    <dbReference type="NCBI Taxonomy" id="114810"/>
    <lineage>
        <taxon>Eukaryota</taxon>
        <taxon>Fungi</taxon>
        <taxon>Dikarya</taxon>
        <taxon>Ascomycota</taxon>
        <taxon>Pezizomycotina</taxon>
        <taxon>Sordariomycetes</taxon>
        <taxon>Xylariomycetidae</taxon>
        <taxon>Xylariales</taxon>
        <taxon>Xylariaceae</taxon>
        <taxon>Xylaria</taxon>
    </lineage>
</organism>
<protein>
    <recommendedName>
        <fullName evidence="1">Heterokaryon incompatibility domain-containing protein</fullName>
    </recommendedName>
</protein>
<dbReference type="PANTHER" id="PTHR24148:SF64">
    <property type="entry name" value="HETEROKARYON INCOMPATIBILITY DOMAIN-CONTAINING PROTEIN"/>
    <property type="match status" value="1"/>
</dbReference>